<dbReference type="InterPro" id="IPR023214">
    <property type="entry name" value="HAD_sf"/>
</dbReference>
<dbReference type="NCBIfam" id="TIGR01993">
    <property type="entry name" value="Pyr-5-nucltdase"/>
    <property type="match status" value="1"/>
</dbReference>
<protein>
    <submittedName>
        <fullName evidence="1">Pyrimidine 5'-nucleotidase</fullName>
    </submittedName>
</protein>
<sequence length="235" mass="26342">MDLRDIRTWIFDLDNTLYRADVSFFADIGEKMTTFISRHLALQPDHARELQEEYFHDYGATLSGLMDIHGMDPAEFLDYVHDVDLSVLTPNPALRAAIAALPGRKLIFTNGSRGHIRNVASHLNLLDLFDGGFAIEDANYIPKPKRPAYETFNTVFDIDPATSIFFEDTLRNLEIPKQMGMRTVLVGEEPDWGRTDNLTINRPTGTARKASFVDAVTDDLAGWLTEHASGLVAAE</sequence>
<dbReference type="SFLD" id="SFLDG01129">
    <property type="entry name" value="C1.5:_HAD__Beta-PGM__Phosphata"/>
    <property type="match status" value="1"/>
</dbReference>
<dbReference type="PANTHER" id="PTHR12725">
    <property type="entry name" value="HALOACID DEHALOGENASE-LIKE HYDROLASE"/>
    <property type="match status" value="1"/>
</dbReference>
<keyword evidence="2" id="KW-1185">Reference proteome</keyword>
<dbReference type="RefSeq" id="WP_284373508.1">
    <property type="nucleotide sequence ID" value="NZ_BSNJ01000005.1"/>
</dbReference>
<dbReference type="Proteomes" id="UP001161390">
    <property type="component" value="Unassembled WGS sequence"/>
</dbReference>
<evidence type="ECO:0000313" key="1">
    <source>
        <dbReference type="EMBL" id="GLQ21697.1"/>
    </source>
</evidence>
<dbReference type="Gene3D" id="1.10.150.450">
    <property type="match status" value="1"/>
</dbReference>
<dbReference type="Pfam" id="PF00702">
    <property type="entry name" value="Hydrolase"/>
    <property type="match status" value="1"/>
</dbReference>
<dbReference type="SFLD" id="SFLDG01132">
    <property type="entry name" value="C1.5.3:_5'-Nucleotidase_Like"/>
    <property type="match status" value="1"/>
</dbReference>
<accession>A0ABQ5V5Z7</accession>
<dbReference type="PANTHER" id="PTHR12725:SF117">
    <property type="entry name" value="HALOACID DEHALOGENASE-LIKE HYDROLASE"/>
    <property type="match status" value="1"/>
</dbReference>
<reference evidence="1" key="1">
    <citation type="journal article" date="2014" name="Int. J. Syst. Evol. Microbiol.">
        <title>Complete genome of a new Firmicutes species belonging to the dominant human colonic microbiota ('Ruminococcus bicirculans') reveals two chromosomes and a selective capacity to utilize plant glucans.</title>
        <authorList>
            <consortium name="NISC Comparative Sequencing Program"/>
            <person name="Wegmann U."/>
            <person name="Louis P."/>
            <person name="Goesmann A."/>
            <person name="Henrissat B."/>
            <person name="Duncan S.H."/>
            <person name="Flint H.J."/>
        </authorList>
    </citation>
    <scope>NUCLEOTIDE SEQUENCE</scope>
    <source>
        <strain evidence="1">NBRC 108216</strain>
    </source>
</reference>
<name>A0ABQ5V5Z7_9PROT</name>
<dbReference type="InterPro" id="IPR036412">
    <property type="entry name" value="HAD-like_sf"/>
</dbReference>
<dbReference type="SFLD" id="SFLDS00003">
    <property type="entry name" value="Haloacid_Dehalogenase"/>
    <property type="match status" value="1"/>
</dbReference>
<dbReference type="Gene3D" id="3.40.50.1000">
    <property type="entry name" value="HAD superfamily/HAD-like"/>
    <property type="match status" value="1"/>
</dbReference>
<proteinExistence type="predicted"/>
<reference evidence="1" key="2">
    <citation type="submission" date="2023-01" db="EMBL/GenBank/DDBJ databases">
        <title>Draft genome sequence of Algimonas porphyrae strain NBRC 108216.</title>
        <authorList>
            <person name="Sun Q."/>
            <person name="Mori K."/>
        </authorList>
    </citation>
    <scope>NUCLEOTIDE SEQUENCE</scope>
    <source>
        <strain evidence="1">NBRC 108216</strain>
    </source>
</reference>
<dbReference type="SUPFAM" id="SSF56784">
    <property type="entry name" value="HAD-like"/>
    <property type="match status" value="1"/>
</dbReference>
<organism evidence="1 2">
    <name type="scientific">Algimonas porphyrae</name>
    <dbReference type="NCBI Taxonomy" id="1128113"/>
    <lineage>
        <taxon>Bacteria</taxon>
        <taxon>Pseudomonadati</taxon>
        <taxon>Pseudomonadota</taxon>
        <taxon>Alphaproteobacteria</taxon>
        <taxon>Maricaulales</taxon>
        <taxon>Robiginitomaculaceae</taxon>
        <taxon>Algimonas</taxon>
    </lineage>
</organism>
<dbReference type="NCBIfam" id="TIGR01509">
    <property type="entry name" value="HAD-SF-IA-v3"/>
    <property type="match status" value="1"/>
</dbReference>
<dbReference type="EMBL" id="BSNJ01000005">
    <property type="protein sequence ID" value="GLQ21697.1"/>
    <property type="molecule type" value="Genomic_DNA"/>
</dbReference>
<dbReference type="InterPro" id="IPR010237">
    <property type="entry name" value="Pyr-5-nucltdase"/>
</dbReference>
<comment type="caution">
    <text evidence="1">The sequence shown here is derived from an EMBL/GenBank/DDBJ whole genome shotgun (WGS) entry which is preliminary data.</text>
</comment>
<evidence type="ECO:0000313" key="2">
    <source>
        <dbReference type="Proteomes" id="UP001161390"/>
    </source>
</evidence>
<dbReference type="InterPro" id="IPR006439">
    <property type="entry name" value="HAD-SF_hydro_IA"/>
</dbReference>
<gene>
    <name evidence="1" type="ORF">GCM10007854_26520</name>
</gene>